<dbReference type="InterPro" id="IPR007295">
    <property type="entry name" value="DUF402"/>
</dbReference>
<dbReference type="InterPro" id="IPR050212">
    <property type="entry name" value="Ntdp-like"/>
</dbReference>
<evidence type="ECO:0000313" key="3">
    <source>
        <dbReference type="EMBL" id="SFQ37365.1"/>
    </source>
</evidence>
<keyword evidence="4" id="KW-1185">Reference proteome</keyword>
<gene>
    <name evidence="3" type="ORF">SAMN05421810_106342</name>
</gene>
<protein>
    <recommendedName>
        <fullName evidence="2">DUF402 domain-containing protein</fullName>
    </recommendedName>
</protein>
<evidence type="ECO:0000256" key="1">
    <source>
        <dbReference type="ARBA" id="ARBA00022801"/>
    </source>
</evidence>
<dbReference type="RefSeq" id="WP_243859288.1">
    <property type="nucleotide sequence ID" value="NZ_FOWW01000006.1"/>
</dbReference>
<evidence type="ECO:0000259" key="2">
    <source>
        <dbReference type="Pfam" id="PF04167"/>
    </source>
</evidence>
<organism evidence="3 4">
    <name type="scientific">Amycolatopsis arida</name>
    <dbReference type="NCBI Taxonomy" id="587909"/>
    <lineage>
        <taxon>Bacteria</taxon>
        <taxon>Bacillati</taxon>
        <taxon>Actinomycetota</taxon>
        <taxon>Actinomycetes</taxon>
        <taxon>Pseudonocardiales</taxon>
        <taxon>Pseudonocardiaceae</taxon>
        <taxon>Amycolatopsis</taxon>
    </lineage>
</organism>
<reference evidence="4" key="1">
    <citation type="submission" date="2016-10" db="EMBL/GenBank/DDBJ databases">
        <authorList>
            <person name="Varghese N."/>
            <person name="Submissions S."/>
        </authorList>
    </citation>
    <scope>NUCLEOTIDE SEQUENCE [LARGE SCALE GENOMIC DNA]</scope>
    <source>
        <strain evidence="4">CGMCC 4.5579</strain>
    </source>
</reference>
<evidence type="ECO:0000313" key="4">
    <source>
        <dbReference type="Proteomes" id="UP000198727"/>
    </source>
</evidence>
<dbReference type="InterPro" id="IPR035930">
    <property type="entry name" value="FomD-like_sf"/>
</dbReference>
<dbReference type="PANTHER" id="PTHR39159:SF1">
    <property type="entry name" value="UPF0374 PROTEIN YGAC"/>
    <property type="match status" value="1"/>
</dbReference>
<dbReference type="Gene3D" id="2.40.380.10">
    <property type="entry name" value="FomD-like"/>
    <property type="match status" value="1"/>
</dbReference>
<dbReference type="STRING" id="587909.SAMN05421810_106342"/>
<dbReference type="GO" id="GO:0016787">
    <property type="term" value="F:hydrolase activity"/>
    <property type="evidence" value="ECO:0007669"/>
    <property type="project" value="UniProtKB-KW"/>
</dbReference>
<keyword evidence="1" id="KW-0378">Hydrolase</keyword>
<proteinExistence type="predicted"/>
<dbReference type="PANTHER" id="PTHR39159">
    <property type="match status" value="1"/>
</dbReference>
<dbReference type="Proteomes" id="UP000198727">
    <property type="component" value="Unassembled WGS sequence"/>
</dbReference>
<name>A0A1I5XZK1_9PSEU</name>
<accession>A0A1I5XZK1</accession>
<sequence>MTARWRPGETAVLRFVRPDGSAGRHHPLRVLRDDGATVLGWQPAGTPIVDTRLAGGRRMRDVPLEQRFRLPRVSVVDQWRGTGTLRLVPGTAWSSVWWCFGEDGAFREWYVNLEVPAGRTARGPDRIDGVLDLVVDPDRTWRWKDEDEAEEAVRAGRLTPAWLDRLRAEGHRIIGLVEAGVFPFDGTWTDFRPDPAWPAPTLPPDLLAELGLGS</sequence>
<dbReference type="AlphaFoldDB" id="A0A1I5XZK1"/>
<feature type="domain" description="DUF402" evidence="2">
    <location>
        <begin position="56"/>
        <end position="180"/>
    </location>
</feature>
<dbReference type="SUPFAM" id="SSF159234">
    <property type="entry name" value="FomD-like"/>
    <property type="match status" value="1"/>
</dbReference>
<dbReference type="Pfam" id="PF04167">
    <property type="entry name" value="DUF402"/>
    <property type="match status" value="1"/>
</dbReference>
<dbReference type="EMBL" id="FOWW01000006">
    <property type="protein sequence ID" value="SFQ37365.1"/>
    <property type="molecule type" value="Genomic_DNA"/>
</dbReference>